<organism evidence="2 3">
    <name type="scientific">Rotaria magnacalcarata</name>
    <dbReference type="NCBI Taxonomy" id="392030"/>
    <lineage>
        <taxon>Eukaryota</taxon>
        <taxon>Metazoa</taxon>
        <taxon>Spiralia</taxon>
        <taxon>Gnathifera</taxon>
        <taxon>Rotifera</taxon>
        <taxon>Eurotatoria</taxon>
        <taxon>Bdelloidea</taxon>
        <taxon>Philodinida</taxon>
        <taxon>Philodinidae</taxon>
        <taxon>Rotaria</taxon>
    </lineage>
</organism>
<reference evidence="2" key="1">
    <citation type="submission" date="2021-02" db="EMBL/GenBank/DDBJ databases">
        <authorList>
            <person name="Nowell W R."/>
        </authorList>
    </citation>
    <scope>NUCLEOTIDE SEQUENCE</scope>
</reference>
<evidence type="ECO:0000313" key="3">
    <source>
        <dbReference type="Proteomes" id="UP000663887"/>
    </source>
</evidence>
<name>A0A816U5F1_9BILA</name>
<dbReference type="EMBL" id="CAJNRG010008365">
    <property type="protein sequence ID" value="CAF2103663.1"/>
    <property type="molecule type" value="Genomic_DNA"/>
</dbReference>
<feature type="compositionally biased region" description="Low complexity" evidence="1">
    <location>
        <begin position="488"/>
        <end position="500"/>
    </location>
</feature>
<feature type="region of interest" description="Disordered" evidence="1">
    <location>
        <begin position="488"/>
        <end position="509"/>
    </location>
</feature>
<protein>
    <submittedName>
        <fullName evidence="2">Uncharacterized protein</fullName>
    </submittedName>
</protein>
<dbReference type="Proteomes" id="UP000663887">
    <property type="component" value="Unassembled WGS sequence"/>
</dbReference>
<evidence type="ECO:0000256" key="1">
    <source>
        <dbReference type="SAM" id="MobiDB-lite"/>
    </source>
</evidence>
<evidence type="ECO:0000313" key="2">
    <source>
        <dbReference type="EMBL" id="CAF2103663.1"/>
    </source>
</evidence>
<comment type="caution">
    <text evidence="2">The sequence shown here is derived from an EMBL/GenBank/DDBJ whole genome shotgun (WGS) entry which is preliminary data.</text>
</comment>
<sequence>MNVLSQHWRSGDTKLINDLSEQLAKGGTFTINSEGATPSGTQEESKPPIINYNITMPPSLNNNNNNNNNGNISYVAFSERKASVETFPMFKGNSEIEWRKYWKQYESVALKGIDPDSHRVIQELGKKLMGVTREAFDRMYKHGQKYKDITDKISNFLKMECAGVVENKIVIYENLIRGQGELWSLYAYRLQDAFSEAYPMADVQSDERLLNRLLREIPSGIRNYIEEKLHDAYVVGSVKGMKWNYAVQYLGSETRRLKPHLFKENAPNTNAYSGPPVNNNANNNPRLAPNYNNAGNGWRNPQRAVSNQATVTTQQPQNNPKGSNMKISDGRSKDGIIVCGFCNKLYHSYNDCWRYRGLCLICGEKHLMKDCPKYSPAKARFSPNNVSNGKNYKISQPSSDGFRKVYNKINKGISPKGGNNNNFNIKVSNRYQALQNTIPKVWQPRGGRNGGGAWVPKTQGVINVGKAGNINNRGISSKKHIKAKSQLKNANAPNKLPKNAETAENKGLPKYGRTKGEILCKRRGGRYFSGIHENPTKGGGG</sequence>
<dbReference type="AlphaFoldDB" id="A0A816U5F1"/>
<proteinExistence type="predicted"/>
<gene>
    <name evidence="2" type="ORF">XDN619_LOCUS19184</name>
</gene>
<accession>A0A816U5F1</accession>